<protein>
    <submittedName>
        <fullName evidence="2">Minor capsid protein</fullName>
    </submittedName>
</protein>
<accession>A0ABS6EMN1</accession>
<comment type="caution">
    <text evidence="2">The sequence shown here is derived from an EMBL/GenBank/DDBJ whole genome shotgun (WGS) entry which is preliminary data.</text>
</comment>
<dbReference type="EMBL" id="JAHLQF010000006">
    <property type="protein sequence ID" value="MBU5486483.1"/>
    <property type="molecule type" value="Genomic_DNA"/>
</dbReference>
<sequence>MRNKAYWKKRSEVVASKQFKKTDDYILGLQLEYQEALSSIQKDIEVFYQRFATNNEITLGEARRLLNSNELQEFKMDLKEFTKKAKNNKNLEWEKELNNVSYKVRVTRLQALQTQIRNQIELLYSNQSKDTTKLLGDIYQDTYYRNIYEVHKGLGIGVNFAKLDTNTVNKVLAEPWQGANYSSRIWTNKDKLIMELQTNLVQSFIRGDSIDRTAKVIAERMNVARNRARTLVNTESANIVSKATFNSYSGSGVVKQYEILATLDLRTSKICREMDGKVFKVSEKEIGINAPPFHANCRTTTVAYFDDAIDEERIARDNNGKVYYVDGNIKYEDWYSKHVVNNGNNDIIKEKVIKELKYPEIKTISEAEKWAKDNLSLNTVSYKGIDVDVANYVNKSMNEIYEEYPLLNGFVQEIKADGRAKAPASAVLSFKDGKLNTKLVLSKNDLSNLESIDAMIQRCVDDKWWTPKDGVKGIIKHEMGHMIEYATTLKKYGVISSKKELDDLSNLSTAFNKIKNGELSKEIKVKALNNLNIVSTKKNVKENLSDYANHSTLEFLAESVSEHNPRPLAKEVIKLLREKIKEVWK</sequence>
<evidence type="ECO:0000313" key="2">
    <source>
        <dbReference type="EMBL" id="MBU5486483.1"/>
    </source>
</evidence>
<dbReference type="RefSeq" id="WP_216441081.1">
    <property type="nucleotide sequence ID" value="NZ_JAHLQF010000006.1"/>
</dbReference>
<gene>
    <name evidence="2" type="ORF">KQI86_19465</name>
</gene>
<dbReference type="NCBIfam" id="TIGR01641">
    <property type="entry name" value="phageSPP1_gp7"/>
    <property type="match status" value="1"/>
</dbReference>
<evidence type="ECO:0000259" key="1">
    <source>
        <dbReference type="Pfam" id="PF04233"/>
    </source>
</evidence>
<evidence type="ECO:0000313" key="3">
    <source>
        <dbReference type="Proteomes" id="UP000726170"/>
    </source>
</evidence>
<organism evidence="2 3">
    <name type="scientific">Clostridium mobile</name>
    <dbReference type="NCBI Taxonomy" id="2841512"/>
    <lineage>
        <taxon>Bacteria</taxon>
        <taxon>Bacillati</taxon>
        <taxon>Bacillota</taxon>
        <taxon>Clostridia</taxon>
        <taxon>Eubacteriales</taxon>
        <taxon>Clostridiaceae</taxon>
        <taxon>Clostridium</taxon>
    </lineage>
</organism>
<keyword evidence="3" id="KW-1185">Reference proteome</keyword>
<dbReference type="Pfam" id="PF04233">
    <property type="entry name" value="Phage_Mu_F"/>
    <property type="match status" value="1"/>
</dbReference>
<feature type="domain" description="Phage head morphogenesis" evidence="1">
    <location>
        <begin position="196"/>
        <end position="301"/>
    </location>
</feature>
<dbReference type="InterPro" id="IPR006528">
    <property type="entry name" value="Phage_head_morphogenesis_dom"/>
</dbReference>
<dbReference type="Proteomes" id="UP000726170">
    <property type="component" value="Unassembled WGS sequence"/>
</dbReference>
<proteinExistence type="predicted"/>
<name>A0ABS6EMN1_9CLOT</name>
<reference evidence="2 3" key="1">
    <citation type="submission" date="2021-06" db="EMBL/GenBank/DDBJ databases">
        <authorList>
            <person name="Sun Q."/>
            <person name="Li D."/>
        </authorList>
    </citation>
    <scope>NUCLEOTIDE SEQUENCE [LARGE SCALE GENOMIC DNA]</scope>
    <source>
        <strain evidence="2 3">MSJ-11</strain>
    </source>
</reference>